<evidence type="ECO:0000313" key="7">
    <source>
        <dbReference type="Proteomes" id="UP000004978"/>
    </source>
</evidence>
<comment type="caution">
    <text evidence="6">The sequence shown here is derived from an EMBL/GenBank/DDBJ whole genome shotgun (WGS) entry which is preliminary data.</text>
</comment>
<dbReference type="EMBL" id="AFXA01000011">
    <property type="protein sequence ID" value="EGV00197.1"/>
    <property type="molecule type" value="Genomic_DNA"/>
</dbReference>
<dbReference type="Pfam" id="PF02535">
    <property type="entry name" value="Zip"/>
    <property type="match status" value="1"/>
</dbReference>
<keyword evidence="7" id="KW-1185">Reference proteome</keyword>
<evidence type="ECO:0000256" key="4">
    <source>
        <dbReference type="ARBA" id="ARBA00023136"/>
    </source>
</evidence>
<dbReference type="Proteomes" id="UP000004978">
    <property type="component" value="Unassembled WGS sequence"/>
</dbReference>
<dbReference type="InterPro" id="IPR003689">
    <property type="entry name" value="ZIP"/>
</dbReference>
<evidence type="ECO:0000313" key="6">
    <source>
        <dbReference type="EMBL" id="EGV00197.1"/>
    </source>
</evidence>
<dbReference type="GO" id="GO:0016020">
    <property type="term" value="C:membrane"/>
    <property type="evidence" value="ECO:0007669"/>
    <property type="project" value="UniProtKB-SubCell"/>
</dbReference>
<accession>F9UKJ2</accession>
<dbReference type="PANTHER" id="PTHR11040">
    <property type="entry name" value="ZINC/IRON TRANSPORTER"/>
    <property type="match status" value="1"/>
</dbReference>
<feature type="transmembrane region" description="Helical" evidence="5">
    <location>
        <begin position="298"/>
        <end position="317"/>
    </location>
</feature>
<sequence length="356" mass="40691">MTFIKSFIEILKNGHANYGIIDWDANNELILAKFYFVLIAAFFILGIPILITLIFPLFKKEKLNKRGTLLVYAFVTGFFIAMALFGFLREALETSSSSAPSSGYNSNQTFGWNILLVGLGFAVGLGLAYGLRRLVKWISKVKALRNDPQARLFIHSHELAHANDNHNHMEHDIAPDHSAKRVNTKYKVNGKSEDKNKIIALFMILTHRIPAGLIIGYSLNSFFEIGTKLNTLGWAFIISFILHLIPEILIFFYRQREMGISKWKATFWSISSLLFLIPLMYIGIYLGEYINKLWQIRALIQAMVAGIFLFAAIIEFLPEFYHAHHERRLFRLVMIVFFAGLVSCAIILSFHIHGVR</sequence>
<feature type="transmembrane region" description="Helical" evidence="5">
    <location>
        <begin position="109"/>
        <end position="131"/>
    </location>
</feature>
<dbReference type="SUPFAM" id="SSF103473">
    <property type="entry name" value="MFS general substrate transporter"/>
    <property type="match status" value="1"/>
</dbReference>
<evidence type="ECO:0008006" key="8">
    <source>
        <dbReference type="Google" id="ProtNLM"/>
    </source>
</evidence>
<evidence type="ECO:0000256" key="5">
    <source>
        <dbReference type="SAM" id="Phobius"/>
    </source>
</evidence>
<keyword evidence="2 5" id="KW-0812">Transmembrane</keyword>
<dbReference type="STRING" id="1037410.MCSF7_02026"/>
<proteinExistence type="predicted"/>
<name>F9UKJ2_9BACT</name>
<keyword evidence="3 5" id="KW-1133">Transmembrane helix</keyword>
<evidence type="ECO:0000256" key="1">
    <source>
        <dbReference type="ARBA" id="ARBA00004141"/>
    </source>
</evidence>
<reference evidence="6 7" key="1">
    <citation type="journal article" date="2013" name="Genome Announc.">
        <title>Genome Sequence of Mycoplasma columbinum Strain SF7.</title>
        <authorList>
            <person name="Guo Z."/>
            <person name="Xu X."/>
            <person name="Zheng Q."/>
            <person name="Li T."/>
            <person name="Kuang S."/>
            <person name="Zhang Z."/>
            <person name="Chen Y."/>
            <person name="Lu X."/>
            <person name="Zhou R."/>
            <person name="Bi D."/>
            <person name="Jin H."/>
        </authorList>
    </citation>
    <scope>NUCLEOTIDE SEQUENCE [LARGE SCALE GENOMIC DNA]</scope>
    <source>
        <strain evidence="6 7">SF7</strain>
    </source>
</reference>
<protein>
    <recommendedName>
        <fullName evidence="8">ZIP Zinc transporter</fullName>
    </recommendedName>
</protein>
<dbReference type="GO" id="GO:0005385">
    <property type="term" value="F:zinc ion transmembrane transporter activity"/>
    <property type="evidence" value="ECO:0007669"/>
    <property type="project" value="TreeGrafter"/>
</dbReference>
<feature type="transmembrane region" description="Helical" evidence="5">
    <location>
        <begin position="69"/>
        <end position="89"/>
    </location>
</feature>
<feature type="transmembrane region" description="Helical" evidence="5">
    <location>
        <begin position="198"/>
        <end position="219"/>
    </location>
</feature>
<comment type="subcellular location">
    <subcellularLocation>
        <location evidence="1">Membrane</location>
        <topology evidence="1">Multi-pass membrane protein</topology>
    </subcellularLocation>
</comment>
<feature type="transmembrane region" description="Helical" evidence="5">
    <location>
        <begin position="231"/>
        <end position="253"/>
    </location>
</feature>
<dbReference type="eggNOG" id="COG0428">
    <property type="taxonomic scope" value="Bacteria"/>
</dbReference>
<keyword evidence="4 5" id="KW-0472">Membrane</keyword>
<evidence type="ECO:0000256" key="3">
    <source>
        <dbReference type="ARBA" id="ARBA00022989"/>
    </source>
</evidence>
<feature type="transmembrane region" description="Helical" evidence="5">
    <location>
        <begin position="265"/>
        <end position="286"/>
    </location>
</feature>
<gene>
    <name evidence="6" type="ORF">MCSF7_02026</name>
</gene>
<dbReference type="RefSeq" id="WP_006608810.1">
    <property type="nucleotide sequence ID" value="NZ_AFXA01000011.1"/>
</dbReference>
<feature type="transmembrane region" description="Helical" evidence="5">
    <location>
        <begin position="34"/>
        <end position="57"/>
    </location>
</feature>
<evidence type="ECO:0000256" key="2">
    <source>
        <dbReference type="ARBA" id="ARBA00022692"/>
    </source>
</evidence>
<organism evidence="6 7">
    <name type="scientific">Mycoplasmopsis columbina SF7</name>
    <dbReference type="NCBI Taxonomy" id="1037410"/>
    <lineage>
        <taxon>Bacteria</taxon>
        <taxon>Bacillati</taxon>
        <taxon>Mycoplasmatota</taxon>
        <taxon>Mycoplasmoidales</taxon>
        <taxon>Metamycoplasmataceae</taxon>
        <taxon>Mycoplasmopsis</taxon>
    </lineage>
</organism>
<dbReference type="PANTHER" id="PTHR11040:SF44">
    <property type="entry name" value="PROTEIN ZNTC-RELATED"/>
    <property type="match status" value="1"/>
</dbReference>
<dbReference type="AlphaFoldDB" id="F9UKJ2"/>
<feature type="transmembrane region" description="Helical" evidence="5">
    <location>
        <begin position="329"/>
        <end position="352"/>
    </location>
</feature>
<dbReference type="InterPro" id="IPR036259">
    <property type="entry name" value="MFS_trans_sf"/>
</dbReference>